<dbReference type="InterPro" id="IPR018244">
    <property type="entry name" value="Allrgn_V5/Tpx1_CS"/>
</dbReference>
<dbReference type="EMBL" id="LR862139">
    <property type="protein sequence ID" value="CAD1819538.1"/>
    <property type="molecule type" value="Genomic_DNA"/>
</dbReference>
<dbReference type="FunFam" id="3.40.33.10:FF:000006">
    <property type="entry name" value="Putative pathogenesis-related protein 1"/>
    <property type="match status" value="1"/>
</dbReference>
<dbReference type="InterPro" id="IPR014044">
    <property type="entry name" value="CAP_dom"/>
</dbReference>
<protein>
    <recommendedName>
        <fullName evidence="5">SCP domain-containing protein</fullName>
    </recommendedName>
</protein>
<evidence type="ECO:0000259" key="5">
    <source>
        <dbReference type="SMART" id="SM00198"/>
    </source>
</evidence>
<evidence type="ECO:0000256" key="4">
    <source>
        <dbReference type="SAM" id="Phobius"/>
    </source>
</evidence>
<keyword evidence="4" id="KW-1133">Transmembrane helix</keyword>
<dbReference type="CDD" id="cd05381">
    <property type="entry name" value="CAP_PR-1"/>
    <property type="match status" value="1"/>
</dbReference>
<reference evidence="6" key="1">
    <citation type="submission" date="2020-07" db="EMBL/GenBank/DDBJ databases">
        <authorList>
            <person name="Lin J."/>
        </authorList>
    </citation>
    <scope>NUCLEOTIDE SEQUENCE</scope>
</reference>
<feature type="domain" description="SCP" evidence="5">
    <location>
        <begin position="45"/>
        <end position="177"/>
    </location>
</feature>
<dbReference type="Pfam" id="PF00188">
    <property type="entry name" value="CAP"/>
    <property type="match status" value="1"/>
</dbReference>
<keyword evidence="4" id="KW-0472">Membrane</keyword>
<gene>
    <name evidence="6" type="ORF">CB5_LOCUS2749</name>
</gene>
<dbReference type="InterPro" id="IPR035940">
    <property type="entry name" value="CAP_sf"/>
</dbReference>
<dbReference type="PRINTS" id="PR00837">
    <property type="entry name" value="V5TPXLIKE"/>
</dbReference>
<comment type="similarity">
    <text evidence="1">Belongs to the CRISP family.</text>
</comment>
<dbReference type="PROSITE" id="PS01010">
    <property type="entry name" value="CRISP_2"/>
    <property type="match status" value="1"/>
</dbReference>
<evidence type="ECO:0000256" key="1">
    <source>
        <dbReference type="ARBA" id="ARBA00009923"/>
    </source>
</evidence>
<keyword evidence="4" id="KW-0812">Transmembrane</keyword>
<dbReference type="PANTHER" id="PTHR10334">
    <property type="entry name" value="CYSTEINE-RICH SECRETORY PROTEIN-RELATED"/>
    <property type="match status" value="1"/>
</dbReference>
<dbReference type="SMART" id="SM00198">
    <property type="entry name" value="SCP"/>
    <property type="match status" value="1"/>
</dbReference>
<dbReference type="GO" id="GO:0005576">
    <property type="term" value="C:extracellular region"/>
    <property type="evidence" value="ECO:0007669"/>
    <property type="project" value="InterPro"/>
</dbReference>
<keyword evidence="2" id="KW-0732">Signal</keyword>
<evidence type="ECO:0000256" key="2">
    <source>
        <dbReference type="ARBA" id="ARBA00022729"/>
    </source>
</evidence>
<proteinExistence type="inferred from homology"/>
<dbReference type="GO" id="GO:0098542">
    <property type="term" value="P:defense response to other organism"/>
    <property type="evidence" value="ECO:0007669"/>
    <property type="project" value="UniProtKB-ARBA"/>
</dbReference>
<accession>A0A6V7NLW8</accession>
<dbReference type="Gene3D" id="3.40.33.10">
    <property type="entry name" value="CAP"/>
    <property type="match status" value="1"/>
</dbReference>
<organism evidence="6">
    <name type="scientific">Ananas comosus var. bracteatus</name>
    <name type="common">red pineapple</name>
    <dbReference type="NCBI Taxonomy" id="296719"/>
    <lineage>
        <taxon>Eukaryota</taxon>
        <taxon>Viridiplantae</taxon>
        <taxon>Streptophyta</taxon>
        <taxon>Embryophyta</taxon>
        <taxon>Tracheophyta</taxon>
        <taxon>Spermatophyta</taxon>
        <taxon>Magnoliopsida</taxon>
        <taxon>Liliopsida</taxon>
        <taxon>Poales</taxon>
        <taxon>Bromeliaceae</taxon>
        <taxon>Bromelioideae</taxon>
        <taxon>Ananas</taxon>
    </lineage>
</organism>
<dbReference type="SUPFAM" id="SSF55797">
    <property type="entry name" value="PR-1-like"/>
    <property type="match status" value="1"/>
</dbReference>
<dbReference type="PROSITE" id="PS01009">
    <property type="entry name" value="CRISP_1"/>
    <property type="match status" value="1"/>
</dbReference>
<feature type="transmembrane region" description="Helical" evidence="4">
    <location>
        <begin position="21"/>
        <end position="43"/>
    </location>
</feature>
<sequence>MHSSKQQLQRDRERDTFTTMALVSYSLVLLLVSAAAMFATGFAQYSPQDFLKPHNAARASVGVGPLRWDNKLAAYAQNYANRRRGDCKLIHSGGPYGEKPLLGSGKMVGRRRGGVVVAEKQYFNYRSNKCAPPGKVCGHYTQVVWAKSVRVGCAAVACNNGATFIICSYDPRGNVQGQRPYDDLDMA</sequence>
<evidence type="ECO:0000256" key="3">
    <source>
        <dbReference type="ARBA" id="ARBA00023157"/>
    </source>
</evidence>
<name>A0A6V7NLW8_ANACO</name>
<dbReference type="AlphaFoldDB" id="A0A6V7NLW8"/>
<keyword evidence="3" id="KW-1015">Disulfide bond</keyword>
<evidence type="ECO:0000313" key="6">
    <source>
        <dbReference type="EMBL" id="CAD1819538.1"/>
    </source>
</evidence>
<dbReference type="InterPro" id="IPR001283">
    <property type="entry name" value="CRISP-related"/>
</dbReference>